<keyword evidence="3" id="KW-1185">Reference proteome</keyword>
<dbReference type="Proteomes" id="UP000483004">
    <property type="component" value="Unassembled WGS sequence"/>
</dbReference>
<evidence type="ECO:0000256" key="1">
    <source>
        <dbReference type="SAM" id="MobiDB-lite"/>
    </source>
</evidence>
<dbReference type="EMBL" id="WBMR01000004">
    <property type="protein sequence ID" value="KAB2388685.1"/>
    <property type="molecule type" value="Genomic_DNA"/>
</dbReference>
<accession>A0A6L3W2C4</accession>
<feature type="compositionally biased region" description="Basic and acidic residues" evidence="1">
    <location>
        <begin position="76"/>
        <end position="91"/>
    </location>
</feature>
<feature type="region of interest" description="Disordered" evidence="1">
    <location>
        <begin position="197"/>
        <end position="260"/>
    </location>
</feature>
<protein>
    <submittedName>
        <fullName evidence="2">Uncharacterized protein</fullName>
    </submittedName>
</protein>
<proteinExistence type="predicted"/>
<dbReference type="AlphaFoldDB" id="A0A6L3W2C4"/>
<sequence length="260" mass="27923">MTDHGFNATQLARATQIVRTYEQRAFPGGGSLLDRDPLYTRALLSALINDLEHYATNNDLNFAEVISSGRATSPRHSADDTGPHKVGDEVRLPLHGDRCGTIVGWTNSRSQAETTFLVEVPGIPNIIAAPAAHLAQAPPFPRTETILGTITYADQAEHAYVSLGGRLATAKASDRAAVRRDCDKLIEALSSWTGVPAHQLRNELDPKPPPSAPSGRPRDAAAAARDFPYDLTQGIPPEPEPAPSRPTKQPRPRRGPGQAA</sequence>
<name>A0A6L3W2C4_9ACTN</name>
<gene>
    <name evidence="2" type="ORF">F9B16_03165</name>
</gene>
<dbReference type="OrthoDB" id="3468152at2"/>
<reference evidence="2 3" key="1">
    <citation type="submission" date="2019-09" db="EMBL/GenBank/DDBJ databases">
        <title>Actinomadura physcomitrii sp. nov., a novel actinomycete isolated from moss [Physcomitrium sphaericum (Ludw) Fuernr].</title>
        <authorList>
            <person name="Liu C."/>
            <person name="Zhuang X."/>
        </authorList>
    </citation>
    <scope>NUCLEOTIDE SEQUENCE [LARGE SCALE GENOMIC DNA]</scope>
    <source>
        <strain evidence="2 3">CYP1-1B</strain>
    </source>
</reference>
<evidence type="ECO:0000313" key="3">
    <source>
        <dbReference type="Proteomes" id="UP000483004"/>
    </source>
</evidence>
<evidence type="ECO:0000313" key="2">
    <source>
        <dbReference type="EMBL" id="KAB2388685.1"/>
    </source>
</evidence>
<organism evidence="2 3">
    <name type="scientific">Actinomadura montaniterrae</name>
    <dbReference type="NCBI Taxonomy" id="1803903"/>
    <lineage>
        <taxon>Bacteria</taxon>
        <taxon>Bacillati</taxon>
        <taxon>Actinomycetota</taxon>
        <taxon>Actinomycetes</taxon>
        <taxon>Streptosporangiales</taxon>
        <taxon>Thermomonosporaceae</taxon>
        <taxon>Actinomadura</taxon>
    </lineage>
</organism>
<dbReference type="RefSeq" id="WP_151538279.1">
    <property type="nucleotide sequence ID" value="NZ_WBMR01000004.1"/>
</dbReference>
<comment type="caution">
    <text evidence="2">The sequence shown here is derived from an EMBL/GenBank/DDBJ whole genome shotgun (WGS) entry which is preliminary data.</text>
</comment>
<feature type="region of interest" description="Disordered" evidence="1">
    <location>
        <begin position="71"/>
        <end position="91"/>
    </location>
</feature>